<dbReference type="PROSITE" id="PS50005">
    <property type="entry name" value="TPR"/>
    <property type="match status" value="1"/>
</dbReference>
<dbReference type="EMBL" id="MRCA01000003">
    <property type="protein sequence ID" value="OKH14877.1"/>
    <property type="molecule type" value="Genomic_DNA"/>
</dbReference>
<dbReference type="Proteomes" id="UP000186391">
    <property type="component" value="Unassembled WGS sequence"/>
</dbReference>
<dbReference type="InterPro" id="IPR011990">
    <property type="entry name" value="TPR-like_helical_dom_sf"/>
</dbReference>
<keyword evidence="2" id="KW-0732">Signal</keyword>
<sequence>MNKLKQFWVSLLTIAPLVSLSSNAQAQWYTPIPPPETYIMPSAIESEICRQNPEVRNHPRCQNPGSLGLGNQRHNTNAPNSTINPQLASAYLKQGFQHYQQGKFQSAIAAYNLAISNNPSYAAAYLGRSMALKKLGDRHNAFLDARRAAHWSRQQGNMKIYNAAEKFKRAIYR</sequence>
<evidence type="ECO:0000313" key="4">
    <source>
        <dbReference type="Proteomes" id="UP000186391"/>
    </source>
</evidence>
<evidence type="ECO:0000256" key="1">
    <source>
        <dbReference type="PROSITE-ProRule" id="PRU00339"/>
    </source>
</evidence>
<proteinExistence type="predicted"/>
<protein>
    <submittedName>
        <fullName evidence="3">Uncharacterized protein</fullName>
    </submittedName>
</protein>
<name>A0A1U7H1K1_9CYAN</name>
<gene>
    <name evidence="3" type="ORF">NIES592_08345</name>
</gene>
<evidence type="ECO:0000256" key="2">
    <source>
        <dbReference type="SAM" id="SignalP"/>
    </source>
</evidence>
<dbReference type="SMART" id="SM00028">
    <property type="entry name" value="TPR"/>
    <property type="match status" value="1"/>
</dbReference>
<dbReference type="SUPFAM" id="SSF48452">
    <property type="entry name" value="TPR-like"/>
    <property type="match status" value="1"/>
</dbReference>
<reference evidence="3 4" key="1">
    <citation type="submission" date="2016-11" db="EMBL/GenBank/DDBJ databases">
        <title>Draft Genome Sequences of Nine Cyanobacterial Strains from Diverse Habitats.</title>
        <authorList>
            <person name="Zhu T."/>
            <person name="Hou S."/>
            <person name="Lu X."/>
            <person name="Hess W.R."/>
        </authorList>
    </citation>
    <scope>NUCLEOTIDE SEQUENCE [LARGE SCALE GENOMIC DNA]</scope>
    <source>
        <strain evidence="3 4">NIES-592</strain>
    </source>
</reference>
<feature type="signal peptide" evidence="2">
    <location>
        <begin position="1"/>
        <end position="26"/>
    </location>
</feature>
<keyword evidence="1" id="KW-0802">TPR repeat</keyword>
<comment type="caution">
    <text evidence="3">The sequence shown here is derived from an EMBL/GenBank/DDBJ whole genome shotgun (WGS) entry which is preliminary data.</text>
</comment>
<dbReference type="InterPro" id="IPR019734">
    <property type="entry name" value="TPR_rpt"/>
</dbReference>
<dbReference type="OrthoDB" id="518045at2"/>
<dbReference type="Gene3D" id="1.25.40.10">
    <property type="entry name" value="Tetratricopeptide repeat domain"/>
    <property type="match status" value="1"/>
</dbReference>
<feature type="repeat" description="TPR" evidence="1">
    <location>
        <begin position="88"/>
        <end position="121"/>
    </location>
</feature>
<dbReference type="RefSeq" id="WP_073555473.1">
    <property type="nucleotide sequence ID" value="NZ_MRCA01000003.1"/>
</dbReference>
<accession>A0A1U7H1K1</accession>
<organism evidence="3 4">
    <name type="scientific">Fischerella major NIES-592</name>
    <dbReference type="NCBI Taxonomy" id="210994"/>
    <lineage>
        <taxon>Bacteria</taxon>
        <taxon>Bacillati</taxon>
        <taxon>Cyanobacteriota</taxon>
        <taxon>Cyanophyceae</taxon>
        <taxon>Nostocales</taxon>
        <taxon>Hapalosiphonaceae</taxon>
        <taxon>Fischerella</taxon>
    </lineage>
</organism>
<evidence type="ECO:0000313" key="3">
    <source>
        <dbReference type="EMBL" id="OKH14877.1"/>
    </source>
</evidence>
<dbReference type="AlphaFoldDB" id="A0A1U7H1K1"/>
<feature type="chain" id="PRO_5012143217" evidence="2">
    <location>
        <begin position="27"/>
        <end position="173"/>
    </location>
</feature>
<keyword evidence="4" id="KW-1185">Reference proteome</keyword>